<evidence type="ECO:0000313" key="2">
    <source>
        <dbReference type="Proteomes" id="UP000618319"/>
    </source>
</evidence>
<evidence type="ECO:0008006" key="3">
    <source>
        <dbReference type="Google" id="ProtNLM"/>
    </source>
</evidence>
<protein>
    <recommendedName>
        <fullName evidence="3">Lipoprotein</fullName>
    </recommendedName>
</protein>
<evidence type="ECO:0000313" key="1">
    <source>
        <dbReference type="EMBL" id="MBE8719624.1"/>
    </source>
</evidence>
<keyword evidence="2" id="KW-1185">Reference proteome</keyword>
<dbReference type="Proteomes" id="UP000618319">
    <property type="component" value="Unassembled WGS sequence"/>
</dbReference>
<comment type="caution">
    <text evidence="1">The sequence shown here is derived from an EMBL/GenBank/DDBJ whole genome shotgun (WGS) entry which is preliminary data.</text>
</comment>
<proteinExistence type="predicted"/>
<dbReference type="EMBL" id="PSKQ01000013">
    <property type="protein sequence ID" value="MBE8719624.1"/>
    <property type="molecule type" value="Genomic_DNA"/>
</dbReference>
<accession>A0ABR9T2Q7</accession>
<reference evidence="1 2" key="1">
    <citation type="submission" date="2018-02" db="EMBL/GenBank/DDBJ databases">
        <title>Sphingobacterium KA21.</title>
        <authorList>
            <person name="Vasarhelyi B.M."/>
            <person name="Deshmukh S."/>
            <person name="Balint B."/>
            <person name="Kukolya J."/>
        </authorList>
    </citation>
    <scope>NUCLEOTIDE SEQUENCE [LARGE SCALE GENOMIC DNA]</scope>
    <source>
        <strain evidence="1 2">Ka21</strain>
    </source>
</reference>
<organism evidence="1 2">
    <name type="scientific">Sphingobacterium pedocola</name>
    <dbReference type="NCBI Taxonomy" id="2082722"/>
    <lineage>
        <taxon>Bacteria</taxon>
        <taxon>Pseudomonadati</taxon>
        <taxon>Bacteroidota</taxon>
        <taxon>Sphingobacteriia</taxon>
        <taxon>Sphingobacteriales</taxon>
        <taxon>Sphingobacteriaceae</taxon>
        <taxon>Sphingobacterium</taxon>
    </lineage>
</organism>
<name>A0ABR9T2Q7_9SPHI</name>
<sequence length="206" mass="23286">MAGFASCDQRNNNQEKTINTVQADSIPSVAPDTANFGVAPLSVEHIQHLYAATRSLIDQNRLDTASFEYNCHEEKKGRVTYYSQSGDLLLVTHQYNEYDHYEATDEYYLANDSLYFAFLKGTAWHFESGVPQATTDDVTERRVYMSKNHPIQCLEKKYSISSQSKDNHNPQTLDSQEVDCPEPMTILTAFNVLIERNGLPTAGCLE</sequence>
<gene>
    <name evidence="1" type="ORF">C4F40_02645</name>
</gene>